<keyword evidence="4" id="KW-1185">Reference proteome</keyword>
<evidence type="ECO:0000313" key="3">
    <source>
        <dbReference type="EMBL" id="PRP81910.1"/>
    </source>
</evidence>
<dbReference type="Proteomes" id="UP000241769">
    <property type="component" value="Unassembled WGS sequence"/>
</dbReference>
<protein>
    <submittedName>
        <fullName evidence="3">Uncharacterized protein</fullName>
    </submittedName>
</protein>
<keyword evidence="2" id="KW-0812">Transmembrane</keyword>
<sequence length="142" mass="15868">MFKCLDTRSYGSHFGLATVWVKFWAEARRFASSTQVIMSGKPKFWRERRNVYGKSFGAAAAGIVTAHVIGAIAVPLIIPSMLVFYGGLVWAGYNTLECVDGLFNGVTDADLDKERAKEEAKKQKKKDLYDKGVKRQREAGDR</sequence>
<dbReference type="EMBL" id="MDYQ01000114">
    <property type="protein sequence ID" value="PRP81910.1"/>
    <property type="molecule type" value="Genomic_DNA"/>
</dbReference>
<evidence type="ECO:0000313" key="4">
    <source>
        <dbReference type="Proteomes" id="UP000241769"/>
    </source>
</evidence>
<gene>
    <name evidence="3" type="ORF">PROFUN_10618</name>
</gene>
<feature type="transmembrane region" description="Helical" evidence="2">
    <location>
        <begin position="56"/>
        <end position="78"/>
    </location>
</feature>
<comment type="caution">
    <text evidence="3">The sequence shown here is derived from an EMBL/GenBank/DDBJ whole genome shotgun (WGS) entry which is preliminary data.</text>
</comment>
<keyword evidence="2" id="KW-1133">Transmembrane helix</keyword>
<evidence type="ECO:0000256" key="2">
    <source>
        <dbReference type="SAM" id="Phobius"/>
    </source>
</evidence>
<accession>A0A2P6ND85</accession>
<reference evidence="3 4" key="1">
    <citation type="journal article" date="2018" name="Genome Biol. Evol.">
        <title>Multiple Roots of Fruiting Body Formation in Amoebozoa.</title>
        <authorList>
            <person name="Hillmann F."/>
            <person name="Forbes G."/>
            <person name="Novohradska S."/>
            <person name="Ferling I."/>
            <person name="Riege K."/>
            <person name="Groth M."/>
            <person name="Westermann M."/>
            <person name="Marz M."/>
            <person name="Spaller T."/>
            <person name="Winckler T."/>
            <person name="Schaap P."/>
            <person name="Glockner G."/>
        </authorList>
    </citation>
    <scope>NUCLEOTIDE SEQUENCE [LARGE SCALE GENOMIC DNA]</scope>
    <source>
        <strain evidence="3 4">Jena</strain>
    </source>
</reference>
<name>A0A2P6ND85_9EUKA</name>
<proteinExistence type="predicted"/>
<dbReference type="AlphaFoldDB" id="A0A2P6ND85"/>
<evidence type="ECO:0000256" key="1">
    <source>
        <dbReference type="SAM" id="MobiDB-lite"/>
    </source>
</evidence>
<dbReference type="InParanoid" id="A0A2P6ND85"/>
<feature type="region of interest" description="Disordered" evidence="1">
    <location>
        <begin position="117"/>
        <end position="142"/>
    </location>
</feature>
<keyword evidence="2" id="KW-0472">Membrane</keyword>
<organism evidence="3 4">
    <name type="scientific">Planoprotostelium fungivorum</name>
    <dbReference type="NCBI Taxonomy" id="1890364"/>
    <lineage>
        <taxon>Eukaryota</taxon>
        <taxon>Amoebozoa</taxon>
        <taxon>Evosea</taxon>
        <taxon>Variosea</taxon>
        <taxon>Cavosteliida</taxon>
        <taxon>Cavosteliaceae</taxon>
        <taxon>Planoprotostelium</taxon>
    </lineage>
</organism>